<feature type="compositionally biased region" description="Pro residues" evidence="1">
    <location>
        <begin position="305"/>
        <end position="316"/>
    </location>
</feature>
<feature type="domain" description="PH" evidence="2">
    <location>
        <begin position="599"/>
        <end position="702"/>
    </location>
</feature>
<feature type="region of interest" description="Disordered" evidence="1">
    <location>
        <begin position="247"/>
        <end position="317"/>
    </location>
</feature>
<dbReference type="EMBL" id="UYRR01034141">
    <property type="protein sequence ID" value="VDK60440.1"/>
    <property type="molecule type" value="Genomic_DNA"/>
</dbReference>
<feature type="region of interest" description="Disordered" evidence="1">
    <location>
        <begin position="35"/>
        <end position="75"/>
    </location>
</feature>
<evidence type="ECO:0000256" key="1">
    <source>
        <dbReference type="SAM" id="MobiDB-lite"/>
    </source>
</evidence>
<dbReference type="InterPro" id="IPR004000">
    <property type="entry name" value="Actin"/>
</dbReference>
<organism evidence="3 4">
    <name type="scientific">Anisakis simplex</name>
    <name type="common">Herring worm</name>
    <dbReference type="NCBI Taxonomy" id="6269"/>
    <lineage>
        <taxon>Eukaryota</taxon>
        <taxon>Metazoa</taxon>
        <taxon>Ecdysozoa</taxon>
        <taxon>Nematoda</taxon>
        <taxon>Chromadorea</taxon>
        <taxon>Rhabditida</taxon>
        <taxon>Spirurina</taxon>
        <taxon>Ascaridomorpha</taxon>
        <taxon>Ascaridoidea</taxon>
        <taxon>Anisakidae</taxon>
        <taxon>Anisakis</taxon>
        <taxon>Anisakis simplex complex</taxon>
    </lineage>
</organism>
<feature type="compositionally biased region" description="Low complexity" evidence="1">
    <location>
        <begin position="424"/>
        <end position="433"/>
    </location>
</feature>
<keyword evidence="4" id="KW-1185">Reference proteome</keyword>
<feature type="compositionally biased region" description="Polar residues" evidence="1">
    <location>
        <begin position="253"/>
        <end position="263"/>
    </location>
</feature>
<dbReference type="SUPFAM" id="SSF50729">
    <property type="entry name" value="PH domain-like"/>
    <property type="match status" value="1"/>
</dbReference>
<evidence type="ECO:0000313" key="4">
    <source>
        <dbReference type="Proteomes" id="UP000267096"/>
    </source>
</evidence>
<dbReference type="Pfam" id="PF00022">
    <property type="entry name" value="Actin"/>
    <property type="match status" value="1"/>
</dbReference>
<dbReference type="InterPro" id="IPR001849">
    <property type="entry name" value="PH_domain"/>
</dbReference>
<evidence type="ECO:0000259" key="2">
    <source>
        <dbReference type="SMART" id="SM00233"/>
    </source>
</evidence>
<feature type="compositionally biased region" description="Polar residues" evidence="1">
    <location>
        <begin position="458"/>
        <end position="468"/>
    </location>
</feature>
<reference evidence="3 4" key="1">
    <citation type="submission" date="2018-11" db="EMBL/GenBank/DDBJ databases">
        <authorList>
            <consortium name="Pathogen Informatics"/>
        </authorList>
    </citation>
    <scope>NUCLEOTIDE SEQUENCE [LARGE SCALE GENOMIC DNA]</scope>
</reference>
<dbReference type="Gene3D" id="2.30.29.30">
    <property type="entry name" value="Pleckstrin-homology domain (PH domain)/Phosphotyrosine-binding domain (PTB)"/>
    <property type="match status" value="1"/>
</dbReference>
<dbReference type="InterPro" id="IPR043129">
    <property type="entry name" value="ATPase_NBD"/>
</dbReference>
<dbReference type="OrthoDB" id="337660at2759"/>
<sequence length="922" mass="101797">MTFQAISNINASTPSSIFRPSISPLIFRPSITATSTVSSPKFRPSLVLGRQPPQTSPSGNLEPFTDLQDKQPAKDATLTRSISSLPQHLSSSLSVSSSQLYPNNQQTQSESKHFVPVHSYTGLELPTITAKGVQPLLTSLKSFNSRYPVRRYISGDHLYRCTSELSLQPSLPLASPDSVPHNTSPFIGEASNSSHIPLNNQSSFEPRSSSGKFNAKIVDESRPVKIAVVTTFTQDDDFDSEQYSIRLGGYYPSQPNLTQQPENVNFAEPTPHDSDNKPQQPTASKEEARDVTPNKVTVQPSSSPSAPPLPSSPPPVVLSGGVTNKKLIYKEFAAIKPITTSADETFTIITPSDSLPVLSGSSAVKKLPYKLYRAEPFVSVDDDSADEQLYSEAATIPLSPSVEPTQLKYSRSFSESSYQQPSSFRFTSSSESTVPPTQHLFKPSQSFDSIRTSRDSKNFNASHQSELSNENRVKNDEQNSQENLSKPLNAYSDISSRFKSATRFFERKISESDSRNTVQSPRRTDRRRSFLAVSLSNASSPTDMPSINGDSSPTLGIVNQKFFAEDGAGCAQWNPKLLINKLYEVSYNPRKESKLNRFTNMEGHLDVPVDDQNQVVELQKSWTQKYFRTRDGRLQWFVSHFADDTPVGEVLLSGCEVDANRDEGTLSIHGGRDHVKMIVRVPPTSNLFDKWRKAITSHSASSYLDSFVHPVYPPLPHITEKIAIIELGSCSIRAGVLTMEPSLPQTFFPNIALKKEDNSGIIVGADALIPENRQSGELIRPITAPDPTLERYTVDKPALKACFEKCVADLGIDPRRYRVCLLHSFLNMNATLTEVLLAIPQSIPTVLIADILKIVLEELQFSGVAISRQPSLILYSYDVSTGVVVDIGDRLNIVPVIDGIPSTISFRFEINFINCNKINILS</sequence>
<dbReference type="Gene3D" id="3.30.420.40">
    <property type="match status" value="2"/>
</dbReference>
<protein>
    <recommendedName>
        <fullName evidence="2">PH domain-containing protein</fullName>
    </recommendedName>
</protein>
<feature type="compositionally biased region" description="Polar residues" evidence="1">
    <location>
        <begin position="478"/>
        <end position="489"/>
    </location>
</feature>
<evidence type="ECO:0000313" key="3">
    <source>
        <dbReference type="EMBL" id="VDK60440.1"/>
    </source>
</evidence>
<feature type="region of interest" description="Disordered" evidence="1">
    <location>
        <begin position="189"/>
        <end position="211"/>
    </location>
</feature>
<gene>
    <name evidence="3" type="ORF">ASIM_LOCUS17450</name>
</gene>
<dbReference type="SUPFAM" id="SSF53067">
    <property type="entry name" value="Actin-like ATPase domain"/>
    <property type="match status" value="1"/>
</dbReference>
<dbReference type="SMART" id="SM00233">
    <property type="entry name" value="PH"/>
    <property type="match status" value="1"/>
</dbReference>
<dbReference type="Proteomes" id="UP000267096">
    <property type="component" value="Unassembled WGS sequence"/>
</dbReference>
<proteinExistence type="predicted"/>
<dbReference type="InterPro" id="IPR011993">
    <property type="entry name" value="PH-like_dom_sf"/>
</dbReference>
<name>A0A3P6RZC1_ANISI</name>
<dbReference type="AlphaFoldDB" id="A0A3P6RZC1"/>
<feature type="region of interest" description="Disordered" evidence="1">
    <location>
        <begin position="424"/>
        <end position="489"/>
    </location>
</feature>
<accession>A0A3P6RZC1</accession>